<name>A0A386PP96_9SPIR</name>
<keyword evidence="3" id="KW-1185">Reference proteome</keyword>
<proteinExistence type="predicted"/>
<accession>A0A386PP96</accession>
<dbReference type="EMBL" id="CP028885">
    <property type="protein sequence ID" value="AYE36839.1"/>
    <property type="molecule type" value="Genomic_DNA"/>
</dbReference>
<dbReference type="AlphaFoldDB" id="A0A386PP96"/>
<keyword evidence="2" id="KW-0614">Plasmid</keyword>
<organism evidence="2 3">
    <name type="scientific">Borrelia turcica IST7</name>
    <dbReference type="NCBI Taxonomy" id="1104446"/>
    <lineage>
        <taxon>Bacteria</taxon>
        <taxon>Pseudomonadati</taxon>
        <taxon>Spirochaetota</taxon>
        <taxon>Spirochaetia</taxon>
        <taxon>Spirochaetales</taxon>
        <taxon>Borreliaceae</taxon>
        <taxon>Borrelia</taxon>
    </lineage>
</organism>
<feature type="region of interest" description="Disordered" evidence="1">
    <location>
        <begin position="72"/>
        <end position="157"/>
    </location>
</feature>
<dbReference type="PROSITE" id="PS51257">
    <property type="entry name" value="PROKAR_LIPOPROTEIN"/>
    <property type="match status" value="1"/>
</dbReference>
<protein>
    <submittedName>
        <fullName evidence="2">Uncharacterized protein</fullName>
    </submittedName>
</protein>
<sequence>MKKLITITLVLLLSSCHFDKELSSLGGSGEDLQEKLLQTTTDLLNNKDVLKLADEALDIYKDYVAQNNDEAGKQPEVGKQEEPKQEEEAVVKQDEEQPKAEEVAVGQEEEVAKQDELDKQAEVAEEKAKAEATRKAEEEKQAELARQAKEAAEKAEAEATRKAKEAAAKQAERELIDEKLLFIKDSLLKGAQLSSSINRDNELVDSINTFFKKLNESQEKDLVNYEHITKMFNVYKNLNSIQNNEGLKNNLEMGYPTNLAARFYYIQYNDVDTQIQTITTFTKDFWDNTLFKHIQAAKINFKI</sequence>
<evidence type="ECO:0000313" key="3">
    <source>
        <dbReference type="Proteomes" id="UP000275571"/>
    </source>
</evidence>
<gene>
    <name evidence="2" type="ORF">DB313_04895</name>
</gene>
<geneLocation type="plasmid" evidence="2 3">
    <name>lp129</name>
</geneLocation>
<dbReference type="RefSeq" id="WP_120104758.1">
    <property type="nucleotide sequence ID" value="NZ_CP028885.1"/>
</dbReference>
<evidence type="ECO:0000256" key="1">
    <source>
        <dbReference type="SAM" id="MobiDB-lite"/>
    </source>
</evidence>
<feature type="compositionally biased region" description="Basic and acidic residues" evidence="1">
    <location>
        <begin position="110"/>
        <end position="157"/>
    </location>
</feature>
<dbReference type="Proteomes" id="UP000275571">
    <property type="component" value="Plasmid lp129"/>
</dbReference>
<reference evidence="2 3" key="1">
    <citation type="journal article" date="2018" name="Infect. Genet. Evol.">
        <title>Genome-wide analysis of Borrelia turcica and 'Candidatus Borrelia tachyglossi' shows relapsing fever-like genomes with unique genomic links to Lyme disease Borrelia.</title>
        <authorList>
            <person name="Gofton A.W."/>
            <person name="Margos G."/>
            <person name="Fingerle V."/>
            <person name="Hepner S."/>
            <person name="Loh S.M."/>
            <person name="Ryan U."/>
            <person name="Irwin P."/>
            <person name="Oskam C.L."/>
        </authorList>
    </citation>
    <scope>NUCLEOTIDE SEQUENCE [LARGE SCALE GENOMIC DNA]</scope>
    <source>
        <strain evidence="2 3">IST7</strain>
        <plasmid evidence="2">lp129</plasmid>
    </source>
</reference>
<dbReference type="KEGG" id="btur:DB313_04895"/>
<feature type="compositionally biased region" description="Basic and acidic residues" evidence="1">
    <location>
        <begin position="72"/>
        <end position="102"/>
    </location>
</feature>
<evidence type="ECO:0000313" key="2">
    <source>
        <dbReference type="EMBL" id="AYE36839.1"/>
    </source>
</evidence>